<feature type="domain" description="ABC transmembrane type-1" evidence="9">
    <location>
        <begin position="1"/>
        <end position="251"/>
    </location>
</feature>
<evidence type="ECO:0000256" key="7">
    <source>
        <dbReference type="SAM" id="Phobius"/>
    </source>
</evidence>
<evidence type="ECO:0000256" key="2">
    <source>
        <dbReference type="ARBA" id="ARBA00022692"/>
    </source>
</evidence>
<accession>A0A0R1PHQ0</accession>
<sequence>MAISLGILTFVCAGGLMFTAGYLISKCATMPFNILLVYVPIVLTRAFGIFRPVFKYCERITSHNWVLKMTSDFRKKLYNSLEQDAVFFNSKYRIGDILGLLSEDVAHIQNLYLRTIFPMLVAAGLYVIIVIGLGVLTPLMGLLLAILFGLIIIGIPVWSVLVNGQRQDDEKQATNRLYADLTDNVLGITDWIFAGRSAEYLGRRKNDEQQLRKSQHALHSFNYFRDFLLQMMILLVVIALVIWSSWRFGHHWGANWIAAFVLAVFPLDEALAGLPNAAQQTNTYVDSLERLNSLPAVPKDNEQLDVVHAPFQLQLTNVKFAYPHTKNVILNGLSLTIHSGEKLAILGRSGAGKSTLVSLLRGDRQPNSGSVLLNDVPTSEFGDQISNYIGIVHQQPYLFNTSVLNNVRIGNEQATEGQVWSVLQRVGLAEKIHQLPDGLNTKVGEAGLGFSGGEQHRLSLARILLKNVPIVILDEPTVGLDPITEQQVIDTFMKELKDKTLIWVTHHLQGIDQMDQVIFLENGQVDLAGSPAQLAKNSKRYRMLRAADEGLIE</sequence>
<feature type="transmembrane region" description="Helical" evidence="7">
    <location>
        <begin position="227"/>
        <end position="246"/>
    </location>
</feature>
<dbReference type="InterPro" id="IPR039421">
    <property type="entry name" value="Type_1_exporter"/>
</dbReference>
<feature type="transmembrane region" description="Helical" evidence="7">
    <location>
        <begin position="35"/>
        <end position="54"/>
    </location>
</feature>
<evidence type="ECO:0000313" key="10">
    <source>
        <dbReference type="EMBL" id="KRL28611.1"/>
    </source>
</evidence>
<gene>
    <name evidence="10" type="ORF">FD27_GL001609</name>
</gene>
<keyword evidence="4" id="KW-0067">ATP-binding</keyword>
<comment type="caution">
    <text evidence="10">The sequence shown here is derived from an EMBL/GenBank/DDBJ whole genome shotgun (WGS) entry which is preliminary data.</text>
</comment>
<dbReference type="InterPro" id="IPR014223">
    <property type="entry name" value="ABC_CydC/D"/>
</dbReference>
<dbReference type="PANTHER" id="PTHR43394:SF1">
    <property type="entry name" value="ATP-BINDING CASSETTE SUB-FAMILY B MEMBER 10, MITOCHONDRIAL"/>
    <property type="match status" value="1"/>
</dbReference>
<reference evidence="10 11" key="1">
    <citation type="journal article" date="2015" name="Genome Announc.">
        <title>Expanding the biotechnology potential of lactobacilli through comparative genomics of 213 strains and associated genera.</title>
        <authorList>
            <person name="Sun Z."/>
            <person name="Harris H.M."/>
            <person name="McCann A."/>
            <person name="Guo C."/>
            <person name="Argimon S."/>
            <person name="Zhang W."/>
            <person name="Yang X."/>
            <person name="Jeffery I.B."/>
            <person name="Cooney J.C."/>
            <person name="Kagawa T.F."/>
            <person name="Liu W."/>
            <person name="Song Y."/>
            <person name="Salvetti E."/>
            <person name="Wrobel A."/>
            <person name="Rasinkangas P."/>
            <person name="Parkhill J."/>
            <person name="Rea M.C."/>
            <person name="O'Sullivan O."/>
            <person name="Ritari J."/>
            <person name="Douillard F.P."/>
            <person name="Paul Ross R."/>
            <person name="Yang R."/>
            <person name="Briner A.E."/>
            <person name="Felis G.E."/>
            <person name="de Vos W.M."/>
            <person name="Barrangou R."/>
            <person name="Klaenhammer T.R."/>
            <person name="Caufield P.W."/>
            <person name="Cui Y."/>
            <person name="Zhang H."/>
            <person name="O'Toole P.W."/>
        </authorList>
    </citation>
    <scope>NUCLEOTIDE SEQUENCE [LARGE SCALE GENOMIC DNA]</scope>
    <source>
        <strain evidence="10 11">DSM 13145</strain>
    </source>
</reference>
<dbReference type="GO" id="GO:0034775">
    <property type="term" value="P:glutathione transmembrane transport"/>
    <property type="evidence" value="ECO:0007669"/>
    <property type="project" value="InterPro"/>
</dbReference>
<dbReference type="GO" id="GO:0045454">
    <property type="term" value="P:cell redox homeostasis"/>
    <property type="evidence" value="ECO:0007669"/>
    <property type="project" value="InterPro"/>
</dbReference>
<dbReference type="PROSITE" id="PS50893">
    <property type="entry name" value="ABC_TRANSPORTER_2"/>
    <property type="match status" value="1"/>
</dbReference>
<dbReference type="NCBIfam" id="TIGR02868">
    <property type="entry name" value="CydC"/>
    <property type="match status" value="1"/>
</dbReference>
<dbReference type="GO" id="GO:0005524">
    <property type="term" value="F:ATP binding"/>
    <property type="evidence" value="ECO:0007669"/>
    <property type="project" value="UniProtKB-KW"/>
</dbReference>
<dbReference type="Gene3D" id="3.40.50.300">
    <property type="entry name" value="P-loop containing nucleotide triphosphate hydrolases"/>
    <property type="match status" value="1"/>
</dbReference>
<dbReference type="AlphaFoldDB" id="A0A0R1PHQ0"/>
<dbReference type="SUPFAM" id="SSF90123">
    <property type="entry name" value="ABC transporter transmembrane region"/>
    <property type="match status" value="1"/>
</dbReference>
<name>A0A0R1PHQ0_9LACO</name>
<evidence type="ECO:0000256" key="4">
    <source>
        <dbReference type="ARBA" id="ARBA00022840"/>
    </source>
</evidence>
<dbReference type="GO" id="GO:0015421">
    <property type="term" value="F:ABC-type oligopeptide transporter activity"/>
    <property type="evidence" value="ECO:0007669"/>
    <property type="project" value="TreeGrafter"/>
</dbReference>
<keyword evidence="11" id="KW-1185">Reference proteome</keyword>
<evidence type="ECO:0000256" key="3">
    <source>
        <dbReference type="ARBA" id="ARBA00022741"/>
    </source>
</evidence>
<comment type="subcellular location">
    <subcellularLocation>
        <location evidence="1">Cell membrane</location>
        <topology evidence="1">Multi-pass membrane protein</topology>
    </subcellularLocation>
</comment>
<organism evidence="10 11">
    <name type="scientific">Limosilactobacillus frumenti DSM 13145</name>
    <dbReference type="NCBI Taxonomy" id="1423746"/>
    <lineage>
        <taxon>Bacteria</taxon>
        <taxon>Bacillati</taxon>
        <taxon>Bacillota</taxon>
        <taxon>Bacilli</taxon>
        <taxon>Lactobacillales</taxon>
        <taxon>Lactobacillaceae</taxon>
        <taxon>Limosilactobacillus</taxon>
    </lineage>
</organism>
<dbReference type="InterPro" id="IPR003593">
    <property type="entry name" value="AAA+_ATPase"/>
</dbReference>
<keyword evidence="2 7" id="KW-0812">Transmembrane</keyword>
<evidence type="ECO:0000256" key="6">
    <source>
        <dbReference type="ARBA" id="ARBA00023136"/>
    </source>
</evidence>
<dbReference type="PATRIC" id="fig|1423746.3.peg.1639"/>
<evidence type="ECO:0000259" key="8">
    <source>
        <dbReference type="PROSITE" id="PS50893"/>
    </source>
</evidence>
<dbReference type="PANTHER" id="PTHR43394">
    <property type="entry name" value="ATP-DEPENDENT PERMEASE MDL1, MITOCHONDRIAL"/>
    <property type="match status" value="1"/>
</dbReference>
<feature type="transmembrane region" description="Helical" evidence="7">
    <location>
        <begin position="116"/>
        <end position="136"/>
    </location>
</feature>
<evidence type="ECO:0000313" key="11">
    <source>
        <dbReference type="Proteomes" id="UP000051445"/>
    </source>
</evidence>
<dbReference type="InterPro" id="IPR003439">
    <property type="entry name" value="ABC_transporter-like_ATP-bd"/>
</dbReference>
<evidence type="ECO:0000256" key="5">
    <source>
        <dbReference type="ARBA" id="ARBA00022989"/>
    </source>
</evidence>
<dbReference type="Proteomes" id="UP000051445">
    <property type="component" value="Unassembled WGS sequence"/>
</dbReference>
<keyword evidence="6 7" id="KW-0472">Membrane</keyword>
<dbReference type="GO" id="GO:0005886">
    <property type="term" value="C:plasma membrane"/>
    <property type="evidence" value="ECO:0007669"/>
    <property type="project" value="UniProtKB-SubCell"/>
</dbReference>
<dbReference type="Pfam" id="PF00005">
    <property type="entry name" value="ABC_tran"/>
    <property type="match status" value="1"/>
</dbReference>
<feature type="domain" description="ABC transporter" evidence="8">
    <location>
        <begin position="313"/>
        <end position="547"/>
    </location>
</feature>
<dbReference type="GO" id="GO:0016887">
    <property type="term" value="F:ATP hydrolysis activity"/>
    <property type="evidence" value="ECO:0007669"/>
    <property type="project" value="InterPro"/>
</dbReference>
<dbReference type="InterPro" id="IPR027417">
    <property type="entry name" value="P-loop_NTPase"/>
</dbReference>
<dbReference type="EMBL" id="AZER01000004">
    <property type="protein sequence ID" value="KRL28611.1"/>
    <property type="molecule type" value="Genomic_DNA"/>
</dbReference>
<dbReference type="InterPro" id="IPR011527">
    <property type="entry name" value="ABC1_TM_dom"/>
</dbReference>
<dbReference type="SUPFAM" id="SSF52540">
    <property type="entry name" value="P-loop containing nucleoside triphosphate hydrolases"/>
    <property type="match status" value="1"/>
</dbReference>
<dbReference type="InterPro" id="IPR036640">
    <property type="entry name" value="ABC1_TM_sf"/>
</dbReference>
<protein>
    <submittedName>
        <fullName evidence="10">ABC superfamily ATP binding cassette transporter, ABC membrane protein</fullName>
    </submittedName>
</protein>
<evidence type="ECO:0000259" key="9">
    <source>
        <dbReference type="PROSITE" id="PS50929"/>
    </source>
</evidence>
<keyword evidence="5 7" id="KW-1133">Transmembrane helix</keyword>
<dbReference type="PROSITE" id="PS50929">
    <property type="entry name" value="ABC_TM1F"/>
    <property type="match status" value="1"/>
</dbReference>
<keyword evidence="3" id="KW-0547">Nucleotide-binding</keyword>
<dbReference type="Gene3D" id="1.20.1560.10">
    <property type="entry name" value="ABC transporter type 1, transmembrane domain"/>
    <property type="match status" value="1"/>
</dbReference>
<dbReference type="Pfam" id="PF00664">
    <property type="entry name" value="ABC_membrane"/>
    <property type="match status" value="1"/>
</dbReference>
<feature type="transmembrane region" description="Helical" evidence="7">
    <location>
        <begin position="142"/>
        <end position="162"/>
    </location>
</feature>
<dbReference type="CDD" id="cd03247">
    <property type="entry name" value="ABCC_cytochrome_bd"/>
    <property type="match status" value="1"/>
</dbReference>
<dbReference type="STRING" id="1423746.FD27_GL001609"/>
<proteinExistence type="predicted"/>
<evidence type="ECO:0000256" key="1">
    <source>
        <dbReference type="ARBA" id="ARBA00004651"/>
    </source>
</evidence>
<dbReference type="SMART" id="SM00382">
    <property type="entry name" value="AAA"/>
    <property type="match status" value="1"/>
</dbReference>